<gene>
    <name evidence="8" type="ORF">SSLN_LOCUS3224</name>
</gene>
<reference evidence="10" key="1">
    <citation type="submission" date="2016-06" db="UniProtKB">
        <authorList>
            <consortium name="WormBaseParasite"/>
        </authorList>
    </citation>
    <scope>IDENTIFICATION</scope>
</reference>
<feature type="region of interest" description="Disordered" evidence="5">
    <location>
        <begin position="103"/>
        <end position="128"/>
    </location>
</feature>
<feature type="chain" id="PRO_5043141154" evidence="6">
    <location>
        <begin position="26"/>
        <end position="1439"/>
    </location>
</feature>
<dbReference type="OrthoDB" id="5948003at2759"/>
<dbReference type="Pfam" id="PF00090">
    <property type="entry name" value="TSP_1"/>
    <property type="match status" value="1"/>
</dbReference>
<comment type="subcellular location">
    <subcellularLocation>
        <location evidence="1">Secreted</location>
    </subcellularLocation>
</comment>
<dbReference type="InterPro" id="IPR050439">
    <property type="entry name" value="ADAMTS_ADAMTS-like"/>
</dbReference>
<dbReference type="Gene3D" id="2.20.100.10">
    <property type="entry name" value="Thrombospondin type-1 (TSP1) repeat"/>
    <property type="match status" value="1"/>
</dbReference>
<dbReference type="PANTHER" id="PTHR13723:SF306">
    <property type="entry name" value="PEPTIDASE M12B DOMAIN-CONTAINING PROTEIN"/>
    <property type="match status" value="1"/>
</dbReference>
<dbReference type="WBParaSite" id="SSLN_0000332401-mRNA-1">
    <property type="protein sequence ID" value="SSLN_0000332401-mRNA-1"/>
    <property type="gene ID" value="SSLN_0000332401"/>
</dbReference>
<dbReference type="InterPro" id="IPR010294">
    <property type="entry name" value="ADAMTS_spacer1"/>
</dbReference>
<dbReference type="PANTHER" id="PTHR13723">
    <property type="entry name" value="ADAMTS A DISINTEGRIN AND METALLOPROTEASE WITH THROMBOSPONDIN MOTIFS PROTEASE"/>
    <property type="match status" value="1"/>
</dbReference>
<keyword evidence="3" id="KW-0479">Metal-binding</keyword>
<name>A0A183SG76_SCHSO</name>
<dbReference type="PROSITE" id="PS50092">
    <property type="entry name" value="TSP1"/>
    <property type="match status" value="2"/>
</dbReference>
<evidence type="ECO:0000256" key="6">
    <source>
        <dbReference type="SAM" id="SignalP"/>
    </source>
</evidence>
<dbReference type="SUPFAM" id="SSF55486">
    <property type="entry name" value="Metalloproteases ('zincins'), catalytic domain"/>
    <property type="match status" value="1"/>
</dbReference>
<dbReference type="InterPro" id="IPR036383">
    <property type="entry name" value="TSP1_rpt_sf"/>
</dbReference>
<feature type="region of interest" description="Disordered" evidence="5">
    <location>
        <begin position="505"/>
        <end position="532"/>
    </location>
</feature>
<protein>
    <submittedName>
        <fullName evidence="10">GON domain-containing protein</fullName>
    </submittedName>
</protein>
<organism evidence="10">
    <name type="scientific">Schistocephalus solidus</name>
    <name type="common">Tapeworm</name>
    <dbReference type="NCBI Taxonomy" id="70667"/>
    <lineage>
        <taxon>Eukaryota</taxon>
        <taxon>Metazoa</taxon>
        <taxon>Spiralia</taxon>
        <taxon>Lophotrochozoa</taxon>
        <taxon>Platyhelminthes</taxon>
        <taxon>Cestoda</taxon>
        <taxon>Eucestoda</taxon>
        <taxon>Diphyllobothriidea</taxon>
        <taxon>Diphyllobothriidae</taxon>
        <taxon>Schistocephalus</taxon>
    </lineage>
</organism>
<evidence type="ECO:0000256" key="4">
    <source>
        <dbReference type="ARBA" id="ARBA00023180"/>
    </source>
</evidence>
<reference evidence="8 9" key="2">
    <citation type="submission" date="2018-11" db="EMBL/GenBank/DDBJ databases">
        <authorList>
            <consortium name="Pathogen Informatics"/>
        </authorList>
    </citation>
    <scope>NUCLEOTIDE SEQUENCE [LARGE SCALE GENOMIC DNA]</scope>
    <source>
        <strain evidence="8 9">NST_G2</strain>
    </source>
</reference>
<accession>A0A183SG76</accession>
<dbReference type="SUPFAM" id="SSF82895">
    <property type="entry name" value="TSP-1 type 1 repeat"/>
    <property type="match status" value="1"/>
</dbReference>
<keyword evidence="4" id="KW-0325">Glycoprotein</keyword>
<dbReference type="Pfam" id="PF05986">
    <property type="entry name" value="ADAMTS_spacer1"/>
    <property type="match status" value="1"/>
</dbReference>
<keyword evidence="9" id="KW-1185">Reference proteome</keyword>
<dbReference type="GO" id="GO:0004222">
    <property type="term" value="F:metalloendopeptidase activity"/>
    <property type="evidence" value="ECO:0007669"/>
    <property type="project" value="InterPro"/>
</dbReference>
<dbReference type="Gene3D" id="3.40.390.10">
    <property type="entry name" value="Collagenase (Catalytic Domain)"/>
    <property type="match status" value="1"/>
</dbReference>
<evidence type="ECO:0000313" key="9">
    <source>
        <dbReference type="Proteomes" id="UP000275846"/>
    </source>
</evidence>
<dbReference type="PROSITE" id="PS51046">
    <property type="entry name" value="GON"/>
    <property type="match status" value="1"/>
</dbReference>
<feature type="domain" description="GON" evidence="7">
    <location>
        <begin position="1404"/>
        <end position="1439"/>
    </location>
</feature>
<keyword evidence="6" id="KW-0732">Signal</keyword>
<dbReference type="GO" id="GO:0008270">
    <property type="term" value="F:zinc ion binding"/>
    <property type="evidence" value="ECO:0007669"/>
    <property type="project" value="InterPro"/>
</dbReference>
<evidence type="ECO:0000256" key="5">
    <source>
        <dbReference type="SAM" id="MobiDB-lite"/>
    </source>
</evidence>
<dbReference type="GO" id="GO:0005576">
    <property type="term" value="C:extracellular region"/>
    <property type="evidence" value="ECO:0007669"/>
    <property type="project" value="UniProtKB-SubCell"/>
</dbReference>
<dbReference type="Pfam" id="PF19030">
    <property type="entry name" value="TSP1_ADAMTS"/>
    <property type="match status" value="2"/>
</dbReference>
<proteinExistence type="predicted"/>
<evidence type="ECO:0000256" key="1">
    <source>
        <dbReference type="ARBA" id="ARBA00004613"/>
    </source>
</evidence>
<dbReference type="STRING" id="70667.A0A183SG76"/>
<evidence type="ECO:0000313" key="10">
    <source>
        <dbReference type="WBParaSite" id="SSLN_0000332401-mRNA-1"/>
    </source>
</evidence>
<evidence type="ECO:0000256" key="2">
    <source>
        <dbReference type="ARBA" id="ARBA00022525"/>
    </source>
</evidence>
<sequence length="1439" mass="160793">MPRSFTAAALIILLQTLNILHLVIAPTPSAIVEVKLNGTGRNPWSRTLWNRGESTTGWKSTRKELQRFPRSPLRRPGLQLASAPRLPRNTGETVQMYKHFRMKDTGSLDSPPEEATFSRSERSDPRDTVPAVSFHRVEENIIELLVVVTPRMNKVLGKRLTEYIIATMGAVSVLKVLRVTLTRRVAHYQAMCSQDSGCLVVVDRGFGTADIIAHELGHQLGAKHDFEIGSECGLSEDSQHPDVTQRMPVCKQLYCFDLRRGICLAMEAPWAEGSSCGHKKLAIFCLKDVNHSVTTDAQSLFKPFFCVQNAFFLAFSSGVFRDLVCQRASWPYLSMAVGVIGVSGVPALANAAVAFSIQLVNATLPCLTTAVHIPHGVTNVYIRKVSRRTSPFSVDAYDDYMLLILEELKTRIRRGETHEEFAGAELYYSGSRQKEEIVKITGQLLKDVNILIRVENKDTDLPLPEVEYTYYVSKTDTRDQLRFEPAVLAALRERPGDALIRYQRSSRAQQSIEKAQNDPAQPRPAEGGAGGGYNVNQNLRLAVTTITPTTTTTTSAQKSANRFVWRMDDVPGRCTSCVGLVESHASCYAVIAKPEVKADASASYNFLKPLPPEFCDESIRPAPAVYNCADFCGVRWKQKPDYLESMTTTISLADRGESVIRAATCSSRCGPGSREIRLVPVCEEKVKVGKLPSVWRKSQLGDLACIKAGLGEAPKPVTEVVHCVGQCLPVHWNMSEWSNLCTQFFTPFQCSNQCGVGIASRKIACLDSSGIKWPPAECGKSMPEEVDTDSIEMVPLEAKESRKCFETAGCRDELAWSVSEWSECRVVGNLQQEFCSSSFARYIHTTRKTQEVEWNRPNYLPGLQMRTIICVMRHSLNGSETRVPDEYCQRISNNTPIRSQSCPNPICHRWGTVRFHRCIIVIRLFHPVQCSADCGTGTQVGELSCERVHLSASETHPDNGVTVGVTEVSAEECHRHILLNISLVILPGFPPTVFSLESQLLPHLPKLPEGARTLSYTPGELIQLPCSLKPCSSRKPTWTASSWSKVCLFCSVSSPLVKAKHNSHCSVACGNGYQQRTVSCVLPDDASNDSSRTKDNSPPRILPDEICLERSLPRPSHWQVCEGPPCAFWKTEEWGEVRQNISSCIAIKCKGTCEGGLQKRRVRCLQTSPTTSVSNFPVNIASDVGNMTATWEVEPSMCEGQEKPEEKRLCPLSNDCPFWYTGPWSACSAPCGYGIRYRQVDCRYPNGTVVYQFSPERGRKLPTWPRCSSQRPLDRTECRRAPCGPSEAFWRVGVLSRCSAVGCSYGYQERAINCLTADFRKVEPEYCGNNPPPPSRVPCTQSECKSYRWRVDPWSRCPYVCRLHRRHRRVQCVDDLGEEYADRFCQRHLRPDSWGMCPDLCPTYPTTCWDLKRQQPNATDGVYELLVHRKLVKVIILFP</sequence>
<evidence type="ECO:0000313" key="8">
    <source>
        <dbReference type="EMBL" id="VDL89609.1"/>
    </source>
</evidence>
<dbReference type="Gene3D" id="2.60.120.830">
    <property type="match status" value="1"/>
</dbReference>
<feature type="signal peptide" evidence="6">
    <location>
        <begin position="1"/>
        <end position="25"/>
    </location>
</feature>
<dbReference type="InterPro" id="IPR000884">
    <property type="entry name" value="TSP1_rpt"/>
</dbReference>
<dbReference type="EMBL" id="UYSU01032469">
    <property type="protein sequence ID" value="VDL89609.1"/>
    <property type="molecule type" value="Genomic_DNA"/>
</dbReference>
<keyword evidence="2" id="KW-0964">Secreted</keyword>
<dbReference type="InterPro" id="IPR024079">
    <property type="entry name" value="MetalloPept_cat_dom_sf"/>
</dbReference>
<dbReference type="InterPro" id="IPR012314">
    <property type="entry name" value="Pept_M12B_GON-ADAMTSs"/>
</dbReference>
<dbReference type="Proteomes" id="UP000275846">
    <property type="component" value="Unassembled WGS sequence"/>
</dbReference>
<evidence type="ECO:0000259" key="7">
    <source>
        <dbReference type="PROSITE" id="PS51046"/>
    </source>
</evidence>
<feature type="compositionally biased region" description="Polar residues" evidence="5">
    <location>
        <begin position="505"/>
        <end position="514"/>
    </location>
</feature>
<evidence type="ECO:0000256" key="3">
    <source>
        <dbReference type="ARBA" id="ARBA00022723"/>
    </source>
</evidence>